<dbReference type="Proteomes" id="UP000186308">
    <property type="component" value="Unassembled WGS sequence"/>
</dbReference>
<evidence type="ECO:0000259" key="2">
    <source>
        <dbReference type="Pfam" id="PF00535"/>
    </source>
</evidence>
<dbReference type="Gene3D" id="3.40.50.2000">
    <property type="entry name" value="Glycogen Phosphorylase B"/>
    <property type="match status" value="1"/>
</dbReference>
<feature type="domain" description="Glycosyltransferase 2-like" evidence="2">
    <location>
        <begin position="852"/>
        <end position="956"/>
    </location>
</feature>
<dbReference type="GO" id="GO:0016757">
    <property type="term" value="F:glycosyltransferase activity"/>
    <property type="evidence" value="ECO:0007669"/>
    <property type="project" value="UniProtKB-KW"/>
</dbReference>
<proteinExistence type="predicted"/>
<feature type="compositionally biased region" description="Polar residues" evidence="1">
    <location>
        <begin position="13"/>
        <end position="23"/>
    </location>
</feature>
<keyword evidence="3" id="KW-0808">Transferase</keyword>
<accession>A0A8G2CIZ1</accession>
<sequence length="1379" mass="152653">MALADQRSVPPTDRNTVKGTSTKATDRRSLALACETASDLNVAELPVRFSPAAPHVAANKIPEFVFRRHYYVNKYPDIKDIVKSNPLFDVERHFWDFGAAEGRLPSLDFDLHYVRHRLARSFSVQVIGEAAVQAYFDLPDGERFVPNTWFNQWAFVKLYKSRFPHIINLSAYDLFVFYLEIVNTEQVSPNGVFSEADYCAANPDVASAVAAGRIASGFAHFAETDETVRPGTLPDFDVANPNLEEAYRAERSFVLAGNQAIGDRLWWFDEHFYLTVYPDVHALKRHGVIRSGLEHFLVVGDAEGRLPHPSLADMATRPRDVSLRIALAGRPRAARQVSLAIAAQTASLLYQQADAAGRPIIDEALWRVTAQAKVNAQFDAEGYRRANPDLHGYQTDAALEGHWRDHGLREQRLAPGTNLFAARPLHLEDLGRFAVGGVNLFGALSAPSGLGAAARGYRDAMRAAGITVDEYDVTGATRPGGAFDLFDPEKLRFGHNFICLNPDHIATLLDSYGSALFDHKVNIGAWVWEMPVARPEWNAVLGAFDLIVTPSAFCKDAFAAVTARSIEIVPYVVDRSALLAELGRAEPSHWLKTIESAKKPRRQSDRARTVVLFVMDASSYTARKGIDVFREVVQRVTAQAPGSFLFVLKTHSRDTGGTGLDDMPADTMVIDAVLDTPNLLMLKSAADLYISPHRSEGFGLNIFESLVLGVPALVSDYAGATELLGTDYPLLIPGRKAEVGTERGPYRSHAIWFEPDVDAIVSTLLKFPKRDAQARAALAETCRNVAETLSAQTVGKALRDLLEQRCAFGLDVSRFLPVITSPRDETVALPHIMPGRTSPRNVAEDLVRPQFSVITPTYNTNPLWLEDLYADLCAQTVTNWEWCITDDNSTDPKTLAILHALRRRDTRIRVLFAEHNTGISAATNQAVMLSSAPYIVMVDHDDRIAPRLLEFYAAHIAAPTPPDILYCDEDKILPDGRCGDHYYKPDYAPEHLMSVMYVLHCLCVRKSRFLELGGYRSAFDGAQDHDFALRAASAGAQFAHVPAPLYHWRVVEGSTSATSAAKPQAESAGRRAVAEHLERLGVRGTVEPGVFTGSYRVRPALPSEQVTLLILTRFVQQTVAVGSKRRCYAEHFVDTILQHKTCTDFRLVLVIDEGGEAMAQVLAKRDRRIDVLVHRRGSAPFNFAAKANFAVASAATERVVLLNDDMEALDDGWLDSILEPLELPGVGIVGGRLLYADNTVQHAGIVLGLHGAAGHVFCGTDDAYIGYNGFTHVMRNYAAVTGAFMAFRRRLFNRIGGFDERYPIDFNDVDFCLRALETGQRVVYTPFARLRHFESRSAPRSAADSVDTERFSHRWQAIIARDPYYNPNLSRHSNLCEPA</sequence>
<reference evidence="3 4" key="1">
    <citation type="submission" date="2017-01" db="EMBL/GenBank/DDBJ databases">
        <authorList>
            <person name="Varghese N."/>
            <person name="Submissions S."/>
        </authorList>
    </citation>
    <scope>NUCLEOTIDE SEQUENCE [LARGE SCALE GENOMIC DNA]</scope>
    <source>
        <strain evidence="3 4">ATCC 35905</strain>
    </source>
</reference>
<gene>
    <name evidence="3" type="ORF">SAMN05421828_10499</name>
</gene>
<dbReference type="PANTHER" id="PTHR43179:SF7">
    <property type="entry name" value="RHAMNOSYLTRANSFERASE WBBL"/>
    <property type="match status" value="1"/>
</dbReference>
<evidence type="ECO:0000256" key="1">
    <source>
        <dbReference type="SAM" id="MobiDB-lite"/>
    </source>
</evidence>
<name>A0A8G2CIZ1_ACIRU</name>
<keyword evidence="4" id="KW-1185">Reference proteome</keyword>
<organism evidence="3 4">
    <name type="scientific">Acidiphilium rubrum</name>
    <dbReference type="NCBI Taxonomy" id="526"/>
    <lineage>
        <taxon>Bacteria</taxon>
        <taxon>Pseudomonadati</taxon>
        <taxon>Pseudomonadota</taxon>
        <taxon>Alphaproteobacteria</taxon>
        <taxon>Acetobacterales</taxon>
        <taxon>Acidocellaceae</taxon>
        <taxon>Acidiphilium</taxon>
    </lineage>
</organism>
<protein>
    <submittedName>
        <fullName evidence="3">Glycosyltransferase, GT2 family</fullName>
    </submittedName>
</protein>
<dbReference type="PANTHER" id="PTHR43179">
    <property type="entry name" value="RHAMNOSYLTRANSFERASE WBBL"/>
    <property type="match status" value="1"/>
</dbReference>
<dbReference type="Pfam" id="PF00535">
    <property type="entry name" value="Glycos_transf_2"/>
    <property type="match status" value="1"/>
</dbReference>
<evidence type="ECO:0000313" key="4">
    <source>
        <dbReference type="Proteomes" id="UP000186308"/>
    </source>
</evidence>
<dbReference type="SUPFAM" id="SSF53448">
    <property type="entry name" value="Nucleotide-diphospho-sugar transferases"/>
    <property type="match status" value="2"/>
</dbReference>
<dbReference type="InterPro" id="IPR029044">
    <property type="entry name" value="Nucleotide-diphossugar_trans"/>
</dbReference>
<comment type="caution">
    <text evidence="3">The sequence shown here is derived from an EMBL/GenBank/DDBJ whole genome shotgun (WGS) entry which is preliminary data.</text>
</comment>
<dbReference type="Pfam" id="PF13641">
    <property type="entry name" value="Glyco_tranf_2_3"/>
    <property type="match status" value="1"/>
</dbReference>
<dbReference type="Pfam" id="PF13692">
    <property type="entry name" value="Glyco_trans_1_4"/>
    <property type="match status" value="1"/>
</dbReference>
<dbReference type="Gene3D" id="3.90.550.10">
    <property type="entry name" value="Spore Coat Polysaccharide Biosynthesis Protein SpsA, Chain A"/>
    <property type="match status" value="2"/>
</dbReference>
<dbReference type="OrthoDB" id="9783791at2"/>
<dbReference type="EMBL" id="FTNE01000004">
    <property type="protein sequence ID" value="SIQ39551.1"/>
    <property type="molecule type" value="Genomic_DNA"/>
</dbReference>
<evidence type="ECO:0000313" key="3">
    <source>
        <dbReference type="EMBL" id="SIQ39551.1"/>
    </source>
</evidence>
<dbReference type="SUPFAM" id="SSF53756">
    <property type="entry name" value="UDP-Glycosyltransferase/glycogen phosphorylase"/>
    <property type="match status" value="1"/>
</dbReference>
<dbReference type="InterPro" id="IPR001173">
    <property type="entry name" value="Glyco_trans_2-like"/>
</dbReference>
<feature type="region of interest" description="Disordered" evidence="1">
    <location>
        <begin position="1"/>
        <end position="23"/>
    </location>
</feature>